<evidence type="ECO:0000256" key="2">
    <source>
        <dbReference type="ARBA" id="ARBA00022443"/>
    </source>
</evidence>
<dbReference type="Pfam" id="PF12796">
    <property type="entry name" value="Ank_2"/>
    <property type="match status" value="1"/>
</dbReference>
<organism evidence="13 14">
    <name type="scientific">Owenia fusiformis</name>
    <name type="common">Polychaete worm</name>
    <dbReference type="NCBI Taxonomy" id="6347"/>
    <lineage>
        <taxon>Eukaryota</taxon>
        <taxon>Metazoa</taxon>
        <taxon>Spiralia</taxon>
        <taxon>Lophotrochozoa</taxon>
        <taxon>Annelida</taxon>
        <taxon>Polychaeta</taxon>
        <taxon>Sedentaria</taxon>
        <taxon>Canalipalpata</taxon>
        <taxon>Sabellida</taxon>
        <taxon>Oweniida</taxon>
        <taxon>Oweniidae</taxon>
        <taxon>Owenia</taxon>
    </lineage>
</organism>
<feature type="compositionally biased region" description="Polar residues" evidence="10">
    <location>
        <begin position="736"/>
        <end position="745"/>
    </location>
</feature>
<dbReference type="InterPro" id="IPR001452">
    <property type="entry name" value="SH3_domain"/>
</dbReference>
<keyword evidence="5 7" id="KW-0040">ANK repeat</keyword>
<dbReference type="InterPro" id="IPR036770">
    <property type="entry name" value="Ankyrin_rpt-contain_sf"/>
</dbReference>
<dbReference type="OrthoDB" id="10038642at2759"/>
<feature type="compositionally biased region" description="Low complexity" evidence="10">
    <location>
        <begin position="914"/>
        <end position="928"/>
    </location>
</feature>
<keyword evidence="9" id="KW-0175">Coiled coil</keyword>
<dbReference type="InterPro" id="IPR002110">
    <property type="entry name" value="Ankyrin_rpt"/>
</dbReference>
<dbReference type="InterPro" id="IPR047163">
    <property type="entry name" value="ASPP1/2"/>
</dbReference>
<feature type="repeat" description="ANK" evidence="7">
    <location>
        <begin position="1020"/>
        <end position="1052"/>
    </location>
</feature>
<dbReference type="GO" id="GO:0042981">
    <property type="term" value="P:regulation of apoptotic process"/>
    <property type="evidence" value="ECO:0007669"/>
    <property type="project" value="InterPro"/>
</dbReference>
<evidence type="ECO:0000256" key="9">
    <source>
        <dbReference type="SAM" id="Coils"/>
    </source>
</evidence>
<dbReference type="PROSITE" id="PS50088">
    <property type="entry name" value="ANK_REPEAT"/>
    <property type="match status" value="2"/>
</dbReference>
<protein>
    <recommendedName>
        <fullName evidence="15">Apoptosis-stimulating of p53 protein 1</fullName>
    </recommendedName>
</protein>
<name>A0A8S4PGY1_OWEFU</name>
<dbReference type="SUPFAM" id="SSF50044">
    <property type="entry name" value="SH3-domain"/>
    <property type="match status" value="1"/>
</dbReference>
<comment type="caution">
    <text evidence="13">The sequence shown here is derived from an EMBL/GenBank/DDBJ whole genome shotgun (WGS) entry which is preliminary data.</text>
</comment>
<gene>
    <name evidence="13" type="ORF">OFUS_LOCUS15868</name>
</gene>
<evidence type="ECO:0000313" key="14">
    <source>
        <dbReference type="Proteomes" id="UP000749559"/>
    </source>
</evidence>
<reference evidence="13" key="1">
    <citation type="submission" date="2022-03" db="EMBL/GenBank/DDBJ databases">
        <authorList>
            <person name="Martin C."/>
        </authorList>
    </citation>
    <scope>NUCLEOTIDE SEQUENCE</scope>
</reference>
<dbReference type="Pfam" id="PF21712">
    <property type="entry name" value="RASSF8-10_RA"/>
    <property type="match status" value="1"/>
</dbReference>
<dbReference type="InterPro" id="IPR000159">
    <property type="entry name" value="RA_dom"/>
</dbReference>
<keyword evidence="6" id="KW-0539">Nucleus</keyword>
<dbReference type="SUPFAM" id="SSF54236">
    <property type="entry name" value="Ubiquitin-like"/>
    <property type="match status" value="1"/>
</dbReference>
<dbReference type="PROSITE" id="PS50200">
    <property type="entry name" value="RA"/>
    <property type="match status" value="1"/>
</dbReference>
<dbReference type="PANTHER" id="PTHR24131">
    <property type="entry name" value="APOPTOSIS-STIMULATING OF P53 PROTEIN"/>
    <property type="match status" value="1"/>
</dbReference>
<feature type="region of interest" description="Disordered" evidence="10">
    <location>
        <begin position="698"/>
        <end position="757"/>
    </location>
</feature>
<feature type="coiled-coil region" evidence="9">
    <location>
        <begin position="219"/>
        <end position="316"/>
    </location>
</feature>
<dbReference type="SMART" id="SM00248">
    <property type="entry name" value="ANK"/>
    <property type="match status" value="2"/>
</dbReference>
<keyword evidence="14" id="KW-1185">Reference proteome</keyword>
<feature type="region of interest" description="Disordered" evidence="10">
    <location>
        <begin position="477"/>
        <end position="554"/>
    </location>
</feature>
<dbReference type="EMBL" id="CAIIXF020000008">
    <property type="protein sequence ID" value="CAH1790694.1"/>
    <property type="molecule type" value="Genomic_DNA"/>
</dbReference>
<proteinExistence type="predicted"/>
<keyword evidence="4" id="KW-0677">Repeat</keyword>
<dbReference type="CDD" id="cd16125">
    <property type="entry name" value="RA_ASPP1_2"/>
    <property type="match status" value="1"/>
</dbReference>
<comment type="subcellular location">
    <subcellularLocation>
        <location evidence="1">Nucleus</location>
    </subcellularLocation>
</comment>
<feature type="compositionally biased region" description="Polar residues" evidence="10">
    <location>
        <begin position="793"/>
        <end position="815"/>
    </location>
</feature>
<dbReference type="GO" id="GO:0007165">
    <property type="term" value="P:signal transduction"/>
    <property type="evidence" value="ECO:0007669"/>
    <property type="project" value="InterPro"/>
</dbReference>
<keyword evidence="3" id="KW-0053">Apoptosis</keyword>
<feature type="region of interest" description="Disordered" evidence="10">
    <location>
        <begin position="912"/>
        <end position="980"/>
    </location>
</feature>
<dbReference type="GO" id="GO:0006915">
    <property type="term" value="P:apoptotic process"/>
    <property type="evidence" value="ECO:0007669"/>
    <property type="project" value="UniProtKB-KW"/>
</dbReference>
<evidence type="ECO:0000259" key="11">
    <source>
        <dbReference type="PROSITE" id="PS50002"/>
    </source>
</evidence>
<dbReference type="PROSITE" id="PS50002">
    <property type="entry name" value="SH3"/>
    <property type="match status" value="1"/>
</dbReference>
<dbReference type="Gene3D" id="1.25.40.20">
    <property type="entry name" value="Ankyrin repeat-containing domain"/>
    <property type="match status" value="1"/>
</dbReference>
<evidence type="ECO:0000256" key="4">
    <source>
        <dbReference type="ARBA" id="ARBA00022737"/>
    </source>
</evidence>
<dbReference type="Gene3D" id="3.10.20.90">
    <property type="entry name" value="Phosphatidylinositol 3-kinase Catalytic Subunit, Chain A, domain 1"/>
    <property type="match status" value="1"/>
</dbReference>
<feature type="compositionally biased region" description="Low complexity" evidence="10">
    <location>
        <begin position="820"/>
        <end position="832"/>
    </location>
</feature>
<evidence type="ECO:0000256" key="10">
    <source>
        <dbReference type="SAM" id="MobiDB-lite"/>
    </source>
</evidence>
<evidence type="ECO:0008006" key="15">
    <source>
        <dbReference type="Google" id="ProtNLM"/>
    </source>
</evidence>
<feature type="repeat" description="ANK" evidence="7">
    <location>
        <begin position="1053"/>
        <end position="1085"/>
    </location>
</feature>
<dbReference type="SUPFAM" id="SSF48403">
    <property type="entry name" value="Ankyrin repeat"/>
    <property type="match status" value="1"/>
</dbReference>
<dbReference type="AlphaFoldDB" id="A0A8S4PGY1"/>
<feature type="compositionally biased region" description="Polar residues" evidence="10">
    <location>
        <begin position="479"/>
        <end position="514"/>
    </location>
</feature>
<feature type="non-terminal residue" evidence="13">
    <location>
        <position position="1"/>
    </location>
</feature>
<feature type="domain" description="Ras-associating" evidence="12">
    <location>
        <begin position="43"/>
        <end position="83"/>
    </location>
</feature>
<feature type="compositionally biased region" description="Low complexity" evidence="10">
    <location>
        <begin position="865"/>
        <end position="881"/>
    </location>
</feature>
<accession>A0A8S4PGY1</accession>
<keyword evidence="2 8" id="KW-0728">SH3 domain</keyword>
<evidence type="ECO:0000256" key="6">
    <source>
        <dbReference type="ARBA" id="ARBA00023242"/>
    </source>
</evidence>
<feature type="domain" description="SH3" evidence="11">
    <location>
        <begin position="1119"/>
        <end position="1181"/>
    </location>
</feature>
<evidence type="ECO:0000313" key="13">
    <source>
        <dbReference type="EMBL" id="CAH1790694.1"/>
    </source>
</evidence>
<dbReference type="GO" id="GO:0005634">
    <property type="term" value="C:nucleus"/>
    <property type="evidence" value="ECO:0007669"/>
    <property type="project" value="UniProtKB-SubCell"/>
</dbReference>
<feature type="compositionally biased region" description="Polar residues" evidence="10">
    <location>
        <begin position="527"/>
        <end position="536"/>
    </location>
</feature>
<dbReference type="PROSITE" id="PS50297">
    <property type="entry name" value="ANK_REP_REGION"/>
    <property type="match status" value="2"/>
</dbReference>
<evidence type="ECO:0000256" key="8">
    <source>
        <dbReference type="PROSITE-ProRule" id="PRU00192"/>
    </source>
</evidence>
<feature type="compositionally biased region" description="Polar residues" evidence="10">
    <location>
        <begin position="833"/>
        <end position="846"/>
    </location>
</feature>
<dbReference type="GO" id="GO:0002039">
    <property type="term" value="F:p53 binding"/>
    <property type="evidence" value="ECO:0007669"/>
    <property type="project" value="InterPro"/>
</dbReference>
<dbReference type="Pfam" id="PF00018">
    <property type="entry name" value="SH3_1"/>
    <property type="match status" value="1"/>
</dbReference>
<dbReference type="InterPro" id="IPR048945">
    <property type="entry name" value="RASSF8/10_RA"/>
</dbReference>
<evidence type="ECO:0000256" key="1">
    <source>
        <dbReference type="ARBA" id="ARBA00004123"/>
    </source>
</evidence>
<dbReference type="InterPro" id="IPR036028">
    <property type="entry name" value="SH3-like_dom_sf"/>
</dbReference>
<evidence type="ECO:0000256" key="5">
    <source>
        <dbReference type="ARBA" id="ARBA00023043"/>
    </source>
</evidence>
<dbReference type="PANTHER" id="PTHR24131:SF10">
    <property type="entry name" value="ANKYRIN-REPEAT, SH3-DOMAIN, AND PROLINE-RICH-REGION CONTAINING PROTEIN, ISOFORM B"/>
    <property type="match status" value="1"/>
</dbReference>
<dbReference type="FunFam" id="1.25.40.20:FF:000008">
    <property type="entry name" value="Apoptosis-stimulating of p53 protein 2 isoform 1"/>
    <property type="match status" value="1"/>
</dbReference>
<sequence>QIILKVYLDSSERKFIEVPIGPETSCRYIIDCCKEPGEQLCHLAELWRDCERPINETERPYDILEEWGIHRDEVKFYLRHEAAVGLSMRPGEQGRRNPYGYSRGDMRLDGGHNNHMHRGPGSELTLSELQDMASRQQQQIEQQQQMLLAKEQRLKFLKQQETRQQQLTAENERLRQLREKVEAQELKLKKLRAMRGQVDAFKNNNTTLGTELDSVKKMFNEKEKELAVAVAKVEQLTNQLEQLHTSYVKGVTPPETKTSEIEKLRQELMMRNKLNEDQNKKLTANTGVINSKKSEMSFLDKKIKELQERLRKKRSQISEKPKWNVAAVEPYIKRAPENLTKDDMYSVDNLKAGFGKENPKYQTLPYNTKFPDAGKAEDDLKYGDKMFINGGSGETRTEVPNINEPSKKIPITLATSMLSAAGQPSQSQAKPITAELVKGTWPSRPGANIRNFGPKPYGQSYGVSMIPGAPLAPVRLQADGQSESSGQSSPVTSDHGPTTETTSPLQHKQINQVAPSKEVQYPPSQPPKENTQSQWATPEKGKERTPPPPLATSIAKYSTPIKKTAPASVYGQFKVTDSPKVSVVERQTVEPIQATQPVVVSTHQPEQPKLTEPTVTLKSLGNVSSGSGVTTTVQGGGEEKKNVKSVEGALNVLMTGKPATVATAQPYKYAPKSIANPYLNRLGSGAMDRYKQNMKNIYEPKQQEKQPETQTEVKIQTESPTAKVHPLNVNRPISPVKTTYGQKASHTPIPIQTMDNRPLSRPMSPNRANNQNIEVNRNIGPPSYTYAEQLRNQSTTDSNANFDSTPSIIHTNNTLMPFDTPKTSTPLTTLSSQNSQNQPNTVQYTPSAPKPTRRQIPVDNVSMATTPSPTSPSQQTEPPGSNADYLSTSQTFVNSNLDKNMRRQLFLYGTATLPQSPDSQSEQQQTSPTNYQTSPTNRQPSPQRTSPTRPLSPKKPHSEPAAKVNMRKKTNLRNKDSVKKSRRVSFDPLALLLDASLEGELELVMRTAKEVSNPSAANDEGITALHNAICAGHLDIVKFLIEFGCDSNSQDSDGWTPLHCAASCNNLPMVKFLVEHGACIFATTISDSETAAEKCEEDEDGYDGCSEFLYSIQEKLGILNGGVVYTLYQYKAQNPDELSFNPGYRMVVLRKGDEKEKDWWWVRHEDKEGYVARNLLGLYPRVRPKFPAPDSQA</sequence>
<feature type="region of interest" description="Disordered" evidence="10">
    <location>
        <begin position="793"/>
        <end position="887"/>
    </location>
</feature>
<evidence type="ECO:0000259" key="12">
    <source>
        <dbReference type="PROSITE" id="PS50200"/>
    </source>
</evidence>
<feature type="compositionally biased region" description="Polar residues" evidence="10">
    <location>
        <begin position="929"/>
        <end position="949"/>
    </location>
</feature>
<evidence type="ECO:0000256" key="3">
    <source>
        <dbReference type="ARBA" id="ARBA00022703"/>
    </source>
</evidence>
<feature type="coiled-coil region" evidence="9">
    <location>
        <begin position="126"/>
        <end position="194"/>
    </location>
</feature>
<evidence type="ECO:0000256" key="7">
    <source>
        <dbReference type="PROSITE-ProRule" id="PRU00023"/>
    </source>
</evidence>
<dbReference type="Proteomes" id="UP000749559">
    <property type="component" value="Unassembled WGS sequence"/>
</dbReference>
<dbReference type="InterPro" id="IPR029071">
    <property type="entry name" value="Ubiquitin-like_domsf"/>
</dbReference>
<dbReference type="SMART" id="SM00326">
    <property type="entry name" value="SH3"/>
    <property type="match status" value="1"/>
</dbReference>